<dbReference type="InterPro" id="IPR003712">
    <property type="entry name" value="Cyanate_lyase_C"/>
</dbReference>
<protein>
    <submittedName>
        <fullName evidence="4">XRE family transcriptional regulator</fullName>
    </submittedName>
</protein>
<reference evidence="4 5" key="1">
    <citation type="submission" date="2016-01" db="EMBL/GenBank/DDBJ databases">
        <title>Characterization of the Clostridium difficile lineages that are prevalent in Hong Kong and China.</title>
        <authorList>
            <person name="Kwok J.S.-L."/>
            <person name="Lam W.-Y."/>
            <person name="Ip M."/>
            <person name="Chan T.-F."/>
            <person name="Hawkey P.M."/>
            <person name="Tsui S.K.-W."/>
        </authorList>
    </citation>
    <scope>NUCLEOTIDE SEQUENCE [LARGE SCALE GENOMIC DNA]</scope>
    <source>
        <strain evidence="4 5">300064</strain>
    </source>
</reference>
<evidence type="ECO:0000313" key="4">
    <source>
        <dbReference type="EMBL" id="PPV17768.1"/>
    </source>
</evidence>
<dbReference type="Gene3D" id="3.30.1160.10">
    <property type="entry name" value="Cyanate lyase, C-terminal domain"/>
    <property type="match status" value="1"/>
</dbReference>
<dbReference type="Proteomes" id="UP000238081">
    <property type="component" value="Unassembled WGS sequence"/>
</dbReference>
<accession>A0A0A6PXT1</accession>
<dbReference type="InterPro" id="IPR036581">
    <property type="entry name" value="Cyanate_lyase_C_sf"/>
</dbReference>
<dbReference type="AlphaFoldDB" id="A0A0A6PXT1"/>
<feature type="domain" description="HTH cro/C1-type" evidence="3">
    <location>
        <begin position="22"/>
        <end position="76"/>
    </location>
</feature>
<comment type="caution">
    <text evidence="4">The sequence shown here is derived from an EMBL/GenBank/DDBJ whole genome shotgun (WGS) entry which is preliminary data.</text>
</comment>
<dbReference type="Gene3D" id="1.10.260.40">
    <property type="entry name" value="lambda repressor-like DNA-binding domains"/>
    <property type="match status" value="1"/>
</dbReference>
<gene>
    <name evidence="4" type="ORF">AWN73_07125</name>
</gene>
<dbReference type="SUPFAM" id="SSF47413">
    <property type="entry name" value="lambda repressor-like DNA-binding domains"/>
    <property type="match status" value="1"/>
</dbReference>
<keyword evidence="2" id="KW-0456">Lyase</keyword>
<sequence>MTPMNNNDYLTRVQYADQLQELKDAKKNSSLSFEDLAEKIGVNKVWLASVFEGQQYVPNEYCIELAKTLNIEPEKTAFLSNHPYKGNTDPILYRLHEVIDTYGPAIKEIIHEQGGNAIMSAIDFGLDCDVIIDDDGNHRVIIKFDGKLLPYAKKGKYPW</sequence>
<dbReference type="CDD" id="cd00093">
    <property type="entry name" value="HTH_XRE"/>
    <property type="match status" value="1"/>
</dbReference>
<evidence type="ECO:0000313" key="5">
    <source>
        <dbReference type="Proteomes" id="UP000238081"/>
    </source>
</evidence>
<dbReference type="PANTHER" id="PTHR34186">
    <property type="entry name" value="CYANATE HYDRATASE"/>
    <property type="match status" value="1"/>
</dbReference>
<dbReference type="InterPro" id="IPR010982">
    <property type="entry name" value="Lambda_DNA-bd_dom_sf"/>
</dbReference>
<dbReference type="Pfam" id="PF02560">
    <property type="entry name" value="Cyanate_lyase"/>
    <property type="match status" value="1"/>
</dbReference>
<dbReference type="SUPFAM" id="SSF55234">
    <property type="entry name" value="Cyanase C-terminal domain"/>
    <property type="match status" value="1"/>
</dbReference>
<dbReference type="GO" id="GO:0003677">
    <property type="term" value="F:DNA binding"/>
    <property type="evidence" value="ECO:0007669"/>
    <property type="project" value="InterPro"/>
</dbReference>
<dbReference type="GO" id="GO:0008824">
    <property type="term" value="F:cyanate hydratase activity"/>
    <property type="evidence" value="ECO:0007669"/>
    <property type="project" value="InterPro"/>
</dbReference>
<dbReference type="InterPro" id="IPR001387">
    <property type="entry name" value="Cro/C1-type_HTH"/>
</dbReference>
<name>A0A0A6PXT1_CLOBU</name>
<comment type="function">
    <text evidence="1">Catalyzes the reaction of cyanate with bicarbonate to produce ammonia and carbon dioxide.</text>
</comment>
<evidence type="ECO:0000256" key="1">
    <source>
        <dbReference type="ARBA" id="ARBA00003561"/>
    </source>
</evidence>
<organism evidence="4 5">
    <name type="scientific">Clostridium butyricum</name>
    <dbReference type="NCBI Taxonomy" id="1492"/>
    <lineage>
        <taxon>Bacteria</taxon>
        <taxon>Bacillati</taxon>
        <taxon>Bacillota</taxon>
        <taxon>Clostridia</taxon>
        <taxon>Eubacteriales</taxon>
        <taxon>Clostridiaceae</taxon>
        <taxon>Clostridium</taxon>
    </lineage>
</organism>
<dbReference type="InterPro" id="IPR008076">
    <property type="entry name" value="Cyanase"/>
</dbReference>
<dbReference type="SMART" id="SM01116">
    <property type="entry name" value="Cyanate_lyase"/>
    <property type="match status" value="1"/>
</dbReference>
<dbReference type="PANTHER" id="PTHR34186:SF2">
    <property type="entry name" value="CYANATE HYDRATASE"/>
    <property type="match status" value="1"/>
</dbReference>
<dbReference type="EMBL" id="LRDH01000002">
    <property type="protein sequence ID" value="PPV17768.1"/>
    <property type="molecule type" value="Genomic_DNA"/>
</dbReference>
<dbReference type="PRINTS" id="PR01693">
    <property type="entry name" value="CYANASE"/>
</dbReference>
<dbReference type="PROSITE" id="PS50943">
    <property type="entry name" value="HTH_CROC1"/>
    <property type="match status" value="1"/>
</dbReference>
<proteinExistence type="predicted"/>
<evidence type="ECO:0000256" key="2">
    <source>
        <dbReference type="ARBA" id="ARBA00023239"/>
    </source>
</evidence>
<evidence type="ECO:0000259" key="3">
    <source>
        <dbReference type="PROSITE" id="PS50943"/>
    </source>
</evidence>
<dbReference type="RefSeq" id="WP_027635206.1">
    <property type="nucleotide sequence ID" value="NZ_CANCWB010000002.1"/>
</dbReference>